<sequence>MNYLSSIPLKIEDWQYMNEGNGNIVLEYCGLFHEDLNGTVLRLKKQKITNKIIKTEKENESLIEKELTNYKFYSNVLSPLFNNKFIYPGLLLAMNENFLTQIEKKISKQRPKFRRETTQINLKTNYNIVQPNHSIFPKISEENYKSCLSIELKPKCGFIPNSPFIDKNNQFKKQFSRYFLHQRLKKKKGEIEEISLYDPIDLFSNDKNQIFHAMDCLLNNPQNNLKIFLDSQLIFGGIRSQEQEGDEKTELRKLLMDQNHLQTQLKNIFNKEKQNIQSLKEIITQIILKTKVLDNILNLQKLDNLDIEGIYQIYQNLNNSKIEIPSWKKICDNQPFLESILQNIKKPKIENEENLLKFKLEDLSKEESIMKIIEFLISSSVKDCSVMITIQEVEKKDKIEENSIIKDENSGKFFQFKIAIIDLDPRSAEKIITAVEETKEQGKKQKLDRQARKERFEKRKQMHQEKNPKILEQNPPDPRNPTNPRRPHPNPQNPDLSRIPEDKLREIQAELQERMKHEKFNPQRRRKEKNDL</sequence>
<dbReference type="Pfam" id="PF06090">
    <property type="entry name" value="Ins_P5_2-kin"/>
    <property type="match status" value="1"/>
</dbReference>
<dbReference type="EMBL" id="JAPDFW010000119">
    <property type="protein sequence ID" value="KAJ5068177.1"/>
    <property type="molecule type" value="Genomic_DNA"/>
</dbReference>
<evidence type="ECO:0000313" key="8">
    <source>
        <dbReference type="EMBL" id="KAJ5068177.1"/>
    </source>
</evidence>
<proteinExistence type="predicted"/>
<dbReference type="EC" id="2.7.1.158" evidence="1 6"/>
<dbReference type="PANTHER" id="PTHR14456">
    <property type="entry name" value="INOSITOL POLYPHOSPHATE KINASE 1"/>
    <property type="match status" value="1"/>
</dbReference>
<dbReference type="GO" id="GO:0035299">
    <property type="term" value="F:inositol-1,3,4,5,6-pentakisphosphate 2-kinase activity"/>
    <property type="evidence" value="ECO:0007669"/>
    <property type="project" value="UniProtKB-EC"/>
</dbReference>
<dbReference type="InterPro" id="IPR043001">
    <property type="entry name" value="IP5_2-K_N_lobe"/>
</dbReference>
<evidence type="ECO:0000256" key="2">
    <source>
        <dbReference type="ARBA" id="ARBA00022679"/>
    </source>
</evidence>
<evidence type="ECO:0000313" key="9">
    <source>
        <dbReference type="Proteomes" id="UP001149090"/>
    </source>
</evidence>
<feature type="region of interest" description="Disordered" evidence="7">
    <location>
        <begin position="438"/>
        <end position="532"/>
    </location>
</feature>
<evidence type="ECO:0000256" key="6">
    <source>
        <dbReference type="RuleBase" id="RU364126"/>
    </source>
</evidence>
<keyword evidence="4 6" id="KW-0418">Kinase</keyword>
<name>A0A9Q0L8A3_ANAIG</name>
<dbReference type="AlphaFoldDB" id="A0A9Q0L8A3"/>
<keyword evidence="5 6" id="KW-0067">ATP-binding</keyword>
<comment type="function">
    <text evidence="6">Phosphorylates Ins(1,3,4,5,6)P5 at position 2 to form Ins(1,2,3,4,5,6)P6 (InsP6 or phytate).</text>
</comment>
<dbReference type="OMA" id="HRQHCIV"/>
<feature type="compositionally biased region" description="Basic residues" evidence="7">
    <location>
        <begin position="522"/>
        <end position="532"/>
    </location>
</feature>
<evidence type="ECO:0000256" key="4">
    <source>
        <dbReference type="ARBA" id="ARBA00022777"/>
    </source>
</evidence>
<accession>A0A9Q0L8A3</accession>
<protein>
    <recommendedName>
        <fullName evidence="1 6">Inositol-pentakisphosphate 2-kinase</fullName>
        <ecNumber evidence="1 6">2.7.1.158</ecNumber>
    </recommendedName>
</protein>
<dbReference type="GO" id="GO:0005524">
    <property type="term" value="F:ATP binding"/>
    <property type="evidence" value="ECO:0007669"/>
    <property type="project" value="UniProtKB-KW"/>
</dbReference>
<dbReference type="GO" id="GO:0032958">
    <property type="term" value="P:inositol phosphate biosynthetic process"/>
    <property type="evidence" value="ECO:0007669"/>
    <property type="project" value="TreeGrafter"/>
</dbReference>
<dbReference type="OrthoDB" id="272370at2759"/>
<feature type="compositionally biased region" description="Basic and acidic residues" evidence="7">
    <location>
        <begin position="438"/>
        <end position="469"/>
    </location>
</feature>
<evidence type="ECO:0000256" key="3">
    <source>
        <dbReference type="ARBA" id="ARBA00022741"/>
    </source>
</evidence>
<organism evidence="8 9">
    <name type="scientific">Anaeramoeba ignava</name>
    <name type="common">Anaerobic marine amoeba</name>
    <dbReference type="NCBI Taxonomy" id="1746090"/>
    <lineage>
        <taxon>Eukaryota</taxon>
        <taxon>Metamonada</taxon>
        <taxon>Anaeramoebidae</taxon>
        <taxon>Anaeramoeba</taxon>
    </lineage>
</organism>
<comment type="catalytic activity">
    <reaction evidence="6">
        <text>1D-myo-inositol 1,3,4,5,6-pentakisphosphate + ATP = 1D-myo-inositol hexakisphosphate + ADP + H(+)</text>
        <dbReference type="Rhea" id="RHEA:20313"/>
        <dbReference type="ChEBI" id="CHEBI:15378"/>
        <dbReference type="ChEBI" id="CHEBI:30616"/>
        <dbReference type="ChEBI" id="CHEBI:57733"/>
        <dbReference type="ChEBI" id="CHEBI:58130"/>
        <dbReference type="ChEBI" id="CHEBI:456216"/>
        <dbReference type="EC" id="2.7.1.158"/>
    </reaction>
</comment>
<evidence type="ECO:0000256" key="5">
    <source>
        <dbReference type="ARBA" id="ARBA00022840"/>
    </source>
</evidence>
<reference evidence="8" key="1">
    <citation type="submission" date="2022-10" db="EMBL/GenBank/DDBJ databases">
        <title>Novel sulphate-reducing endosymbionts in the free-living metamonad Anaeramoeba.</title>
        <authorList>
            <person name="Jerlstrom-Hultqvist J."/>
            <person name="Cepicka I."/>
            <person name="Gallot-Lavallee L."/>
            <person name="Salas-Leiva D."/>
            <person name="Curtis B.A."/>
            <person name="Zahonova K."/>
            <person name="Pipaliya S."/>
            <person name="Dacks J."/>
            <person name="Roger A.J."/>
        </authorList>
    </citation>
    <scope>NUCLEOTIDE SEQUENCE</scope>
    <source>
        <strain evidence="8">BMAN</strain>
    </source>
</reference>
<dbReference type="GO" id="GO:0005634">
    <property type="term" value="C:nucleus"/>
    <property type="evidence" value="ECO:0007669"/>
    <property type="project" value="TreeGrafter"/>
</dbReference>
<comment type="domain">
    <text evidence="6">The EXKPK motif is conserved in inositol-pentakisphosphate 2-kinases of both family 1 and 2.</text>
</comment>
<feature type="compositionally biased region" description="Basic and acidic residues" evidence="7">
    <location>
        <begin position="498"/>
        <end position="521"/>
    </location>
</feature>
<keyword evidence="2 6" id="KW-0808">Transferase</keyword>
<dbReference type="Proteomes" id="UP001149090">
    <property type="component" value="Unassembled WGS sequence"/>
</dbReference>
<evidence type="ECO:0000256" key="7">
    <source>
        <dbReference type="SAM" id="MobiDB-lite"/>
    </source>
</evidence>
<keyword evidence="3 6" id="KW-0547">Nucleotide-binding</keyword>
<dbReference type="Gene3D" id="3.30.200.110">
    <property type="entry name" value="Inositol-pentakisphosphate 2-kinase, N-lobe"/>
    <property type="match status" value="1"/>
</dbReference>
<dbReference type="PANTHER" id="PTHR14456:SF2">
    <property type="entry name" value="INOSITOL-PENTAKISPHOSPHATE 2-KINASE"/>
    <property type="match status" value="1"/>
</dbReference>
<dbReference type="InterPro" id="IPR009286">
    <property type="entry name" value="Ins_P5_2-kin"/>
</dbReference>
<comment type="caution">
    <text evidence="8">The sequence shown here is derived from an EMBL/GenBank/DDBJ whole genome shotgun (WGS) entry which is preliminary data.</text>
</comment>
<gene>
    <name evidence="8" type="ORF">M0811_12513</name>
</gene>
<keyword evidence="9" id="KW-1185">Reference proteome</keyword>
<evidence type="ECO:0000256" key="1">
    <source>
        <dbReference type="ARBA" id="ARBA00012023"/>
    </source>
</evidence>